<dbReference type="SUPFAM" id="SSF53474">
    <property type="entry name" value="alpha/beta-Hydrolases"/>
    <property type="match status" value="1"/>
</dbReference>
<reference evidence="3 4" key="1">
    <citation type="submission" date="2023-11" db="EMBL/GenBank/DDBJ databases">
        <title>First isolation, identification, and characterization of non-pathogenic Epilithonimonas ginsengisoli isolated from diseased farmed rainbow trout (Oncorhynchus mykiss) in Chile.</title>
        <authorList>
            <person name="Miranda C.D."/>
            <person name="Irgang R."/>
            <person name="Concha C."/>
            <person name="Rojas R."/>
            <person name="Avendano R."/>
        </authorList>
    </citation>
    <scope>NUCLEOTIDE SEQUENCE [LARGE SCALE GENOMIC DNA]</scope>
    <source>
        <strain evidence="3 4">FP99</strain>
    </source>
</reference>
<evidence type="ECO:0000259" key="2">
    <source>
        <dbReference type="Pfam" id="PF00326"/>
    </source>
</evidence>
<dbReference type="InterPro" id="IPR029058">
    <property type="entry name" value="AB_hydrolase_fold"/>
</dbReference>
<evidence type="ECO:0000256" key="1">
    <source>
        <dbReference type="ARBA" id="ARBA00022801"/>
    </source>
</evidence>
<dbReference type="PANTHER" id="PTHR42776">
    <property type="entry name" value="SERINE PEPTIDASE S9 FAMILY MEMBER"/>
    <property type="match status" value="1"/>
</dbReference>
<proteinExistence type="predicted"/>
<dbReference type="PANTHER" id="PTHR42776:SF27">
    <property type="entry name" value="DIPEPTIDYL PEPTIDASE FAMILY MEMBER 6"/>
    <property type="match status" value="1"/>
</dbReference>
<accession>A0ABU4JIC8</accession>
<dbReference type="Proteomes" id="UP001204439">
    <property type="component" value="Unassembled WGS sequence"/>
</dbReference>
<sequence length="836" mass="97490">MTVLLVLFLFKVSGLTGQITEDSAKLADQAYSKFYSSEMLTVSPDHKFGIVTDRNEYDIDRAFIVNLQSKKTQPIEAAFSYRFFGGDIMVAQLQGKTIIRHLKNGLYREIKGNFIYIPFQKVGKFILYDKQQRKAWLYNVDLQVVSSFKEIEQLSMFKDQPVIVFATKNKIFKMDLRSLQTSDWEISEKVLWLQSSKKEIVSISNLRGAFFLNRYSVKGSRQSEKIVLPEDFYIDSLSLSTAEIKNDRYLLLPVRKKERQRTKTRGQILYTNQNSIYRIPMMQVAIYDLDRQIWKRSPQSEDVFSQQFFADDKGTVISYDPSVDKVDSLGNPRYQLTIERDFGGKRVRIDNPYIRRINFHYDTPTGRMIYFKDRRWWIENTNDGKVDQIAFEAPSYFVSDYNSGLSDDPSGSVYPTNHYAKYLINDAYDFFLVDLVKLNVKRLTFGRESNVSYTISRDPSFFRGSTNWDMERNPEINLDHKILFKMFNNKNYNSGIAEFNLKTSKLSELFSIDDDVKNIFVADGSVVYTSKSYGKPLSVYSLKNKRSELIYSSKGIDNGNLGYLKKEMIQYEVGGKVHNAALLYPVNYSSQKKYPLIFDVYENKSKDALRFLIPDLYENQGFNAMHYVYSGYFVLLPDLAYEPEHIGRSISHSVEKLVGILNKNEAIDIKKMAVTGSSFGGYETTFLMTQDKWFVTGFAGVSLVDLPRYAMEFYRDFKLPNYFRVEKQQNRMVKNLFDNYQGYLDNSPIYHLKNMSKPILMWLGKDDGNVSPDQSRSFFLGLKRLGKKGILMEYDKEKHTLMKRENQFDVNVKGWQWMDHFLKDNRPADWITPLLE</sequence>
<organism evidence="3 4">
    <name type="scientific">Epilithonimonas ginsengisoli</name>
    <dbReference type="NCBI Taxonomy" id="1245592"/>
    <lineage>
        <taxon>Bacteria</taxon>
        <taxon>Pseudomonadati</taxon>
        <taxon>Bacteroidota</taxon>
        <taxon>Flavobacteriia</taxon>
        <taxon>Flavobacteriales</taxon>
        <taxon>Weeksellaceae</taxon>
        <taxon>Chryseobacterium group</taxon>
        <taxon>Epilithonimonas</taxon>
    </lineage>
</organism>
<comment type="caution">
    <text evidence="3">The sequence shown here is derived from an EMBL/GenBank/DDBJ whole genome shotgun (WGS) entry which is preliminary data.</text>
</comment>
<dbReference type="SUPFAM" id="SSF82171">
    <property type="entry name" value="DPP6 N-terminal domain-like"/>
    <property type="match status" value="1"/>
</dbReference>
<evidence type="ECO:0000313" key="3">
    <source>
        <dbReference type="EMBL" id="MDW8549428.1"/>
    </source>
</evidence>
<dbReference type="Gene3D" id="3.40.50.1820">
    <property type="entry name" value="alpha/beta hydrolase"/>
    <property type="match status" value="1"/>
</dbReference>
<evidence type="ECO:0000313" key="4">
    <source>
        <dbReference type="Proteomes" id="UP001204439"/>
    </source>
</evidence>
<feature type="domain" description="Peptidase S9 prolyl oligopeptidase catalytic" evidence="2">
    <location>
        <begin position="659"/>
        <end position="823"/>
    </location>
</feature>
<gene>
    <name evidence="3" type="ORF">NG800_010935</name>
</gene>
<dbReference type="EMBL" id="JAMXLT020000018">
    <property type="protein sequence ID" value="MDW8549428.1"/>
    <property type="molecule type" value="Genomic_DNA"/>
</dbReference>
<name>A0ABU4JIC8_9FLAO</name>
<keyword evidence="1" id="KW-0378">Hydrolase</keyword>
<dbReference type="InterPro" id="IPR001375">
    <property type="entry name" value="Peptidase_S9_cat"/>
</dbReference>
<keyword evidence="4" id="KW-1185">Reference proteome</keyword>
<dbReference type="Pfam" id="PF00326">
    <property type="entry name" value="Peptidase_S9"/>
    <property type="match status" value="1"/>
</dbReference>
<dbReference type="RefSeq" id="WP_165596600.1">
    <property type="nucleotide sequence ID" value="NZ_JAMXLT020000018.1"/>
</dbReference>
<protein>
    <submittedName>
        <fullName evidence="3">Prolyl oligopeptidase family serine peptidase</fullName>
    </submittedName>
</protein>